<dbReference type="AlphaFoldDB" id="A0A8E7P3Y9"/>
<dbReference type="InterPro" id="IPR004027">
    <property type="entry name" value="SEC_C_motif"/>
</dbReference>
<reference evidence="1" key="2">
    <citation type="submission" date="2021-05" db="EMBL/GenBank/DDBJ databases">
        <title>Whole genome PacBio Sequel sequence of Salmonella enterica subsp. enterica.</title>
        <authorList>
            <person name="Hoffmann M."/>
            <person name="Balkey M."/>
            <person name="Luo Y."/>
        </authorList>
    </citation>
    <scope>NUCLEOTIDE SEQUENCE</scope>
    <source>
        <strain evidence="1">CFSAN008798</strain>
    </source>
</reference>
<dbReference type="Gene3D" id="3.10.450.50">
    <property type="match status" value="1"/>
</dbReference>
<name>A0A8E7P3Y9_SALMU</name>
<evidence type="ECO:0000313" key="1">
    <source>
        <dbReference type="EMBL" id="QVY42025.1"/>
    </source>
</evidence>
<reference evidence="1" key="1">
    <citation type="submission" date="2018-07" db="EMBL/GenBank/DDBJ databases">
        <authorList>
            <consortium name="GenomeTrakr network: Whole genome sequencing for foodborne pathogen traceback"/>
        </authorList>
    </citation>
    <scope>NUCLEOTIDE SEQUENCE</scope>
    <source>
        <strain evidence="1">CFSAN008798</strain>
    </source>
</reference>
<dbReference type="Pfam" id="PF02810">
    <property type="entry name" value="SEC-C"/>
    <property type="match status" value="1"/>
</dbReference>
<protein>
    <submittedName>
        <fullName evidence="1">SEC-C domain-containing protein</fullName>
    </submittedName>
</protein>
<dbReference type="SUPFAM" id="SSF103642">
    <property type="entry name" value="Sec-C motif"/>
    <property type="match status" value="1"/>
</dbReference>
<gene>
    <name evidence="1" type="ORF">B6J96_11485</name>
</gene>
<organism evidence="1">
    <name type="scientific">Salmonella muenchen</name>
    <dbReference type="NCBI Taxonomy" id="596"/>
    <lineage>
        <taxon>Bacteria</taxon>
        <taxon>Pseudomonadati</taxon>
        <taxon>Pseudomonadota</taxon>
        <taxon>Gammaproteobacteria</taxon>
        <taxon>Enterobacterales</taxon>
        <taxon>Enterobacteriaceae</taxon>
        <taxon>Salmonella</taxon>
    </lineage>
</organism>
<sequence length="65" mass="7226">MRLLEPYVEGLTGYQRQEVEDQSAIIAHLAYKAAQSKITKFLGPVGRNEPYPCGSGKKYKKCHGA</sequence>
<proteinExistence type="predicted"/>
<dbReference type="EMBL" id="CP075048">
    <property type="protein sequence ID" value="QVY42025.1"/>
    <property type="molecule type" value="Genomic_DNA"/>
</dbReference>
<accession>A0A8E7P3Y9</accession>